<feature type="domain" description="DUF7918" evidence="1">
    <location>
        <begin position="7"/>
        <end position="151"/>
    </location>
</feature>
<organism evidence="2 3">
    <name type="scientific">Clydaea vesicula</name>
    <dbReference type="NCBI Taxonomy" id="447962"/>
    <lineage>
        <taxon>Eukaryota</taxon>
        <taxon>Fungi</taxon>
        <taxon>Fungi incertae sedis</taxon>
        <taxon>Chytridiomycota</taxon>
        <taxon>Chytridiomycota incertae sedis</taxon>
        <taxon>Chytridiomycetes</taxon>
        <taxon>Lobulomycetales</taxon>
        <taxon>Lobulomycetaceae</taxon>
        <taxon>Clydaea</taxon>
    </lineage>
</organism>
<protein>
    <recommendedName>
        <fullName evidence="1">DUF7918 domain-containing protein</fullName>
    </recommendedName>
</protein>
<dbReference type="Proteomes" id="UP001211065">
    <property type="component" value="Unassembled WGS sequence"/>
</dbReference>
<dbReference type="AlphaFoldDB" id="A0AAD5U8M5"/>
<evidence type="ECO:0000313" key="2">
    <source>
        <dbReference type="EMBL" id="KAJ3227407.1"/>
    </source>
</evidence>
<name>A0AAD5U8M5_9FUNG</name>
<proteinExistence type="predicted"/>
<gene>
    <name evidence="2" type="ORF">HK099_002158</name>
</gene>
<dbReference type="PANTHER" id="PTHR36223">
    <property type="entry name" value="BETA-LACTAMASE-TYPE TRANSPEPTIDASE FOLD DOMAIN CONTAINING PROTEIN"/>
    <property type="match status" value="1"/>
</dbReference>
<accession>A0AAD5U8M5</accession>
<evidence type="ECO:0000259" key="1">
    <source>
        <dbReference type="Pfam" id="PF25534"/>
    </source>
</evidence>
<reference evidence="2" key="1">
    <citation type="submission" date="2020-05" db="EMBL/GenBank/DDBJ databases">
        <title>Phylogenomic resolution of chytrid fungi.</title>
        <authorList>
            <person name="Stajich J.E."/>
            <person name="Amses K."/>
            <person name="Simmons R."/>
            <person name="Seto K."/>
            <person name="Myers J."/>
            <person name="Bonds A."/>
            <person name="Quandt C.A."/>
            <person name="Barry K."/>
            <person name="Liu P."/>
            <person name="Grigoriev I."/>
            <person name="Longcore J.E."/>
            <person name="James T.Y."/>
        </authorList>
    </citation>
    <scope>NUCLEOTIDE SEQUENCE</scope>
    <source>
        <strain evidence="2">JEL0476</strain>
    </source>
</reference>
<dbReference type="InterPro" id="IPR057678">
    <property type="entry name" value="DUF7918"/>
</dbReference>
<keyword evidence="3" id="KW-1185">Reference proteome</keyword>
<dbReference type="Pfam" id="PF25534">
    <property type="entry name" value="DUF7918"/>
    <property type="match status" value="1"/>
</dbReference>
<dbReference type="EMBL" id="JADGJW010000017">
    <property type="protein sequence ID" value="KAJ3227407.1"/>
    <property type="molecule type" value="Genomic_DNA"/>
</dbReference>
<dbReference type="PANTHER" id="PTHR36223:SF1">
    <property type="entry name" value="TRANSCRIPTION ELONGATION FACTOR EAF N-TERMINAL DOMAIN-CONTAINING PROTEIN"/>
    <property type="match status" value="1"/>
</dbReference>
<sequence>MRNDLFNAEVFINNNKAPEYDAPDREINKLLPLNTIKTPLDRVSYITAQPDEFYKIIVTSDNCDLSDFNCYKAKLYVDGAYIQTKVFNKPIKHVFEGKHRNGGNTISYFQFSSIVLSENPVDNSNKPWKIDEIGCIKIEFVLCEKSGVSTRLVSCGTVDSLKNGGSSSRGNICGIELYERDKKMVSLGTSYSQEVIKKRISRRKGENPYTKKVNQVDYKPKKNSPVFTFLFRYLSESDGRAFDIIRNERSPLIKKENTSGTFREDIIIIDSDESISDKSESCCSNLDADRVNSDDINMGNNVEDDDDVIILPSTKKNLVAVIDLTGEP</sequence>
<evidence type="ECO:0000313" key="3">
    <source>
        <dbReference type="Proteomes" id="UP001211065"/>
    </source>
</evidence>
<comment type="caution">
    <text evidence="2">The sequence shown here is derived from an EMBL/GenBank/DDBJ whole genome shotgun (WGS) entry which is preliminary data.</text>
</comment>